<sequence>MSSSYDFTSSRDGRQRGNRRGTNPSSSPSFIPLIETNGSPVIEEQQHHQSRFTESTSLAVPSSSSSNLPVPPKFSSSIDPSNQHYQNGNRLNDHLTSSSPNQSSFDLDYSHELYRSSSPDQSNFNTPLYPPSNPSLNPGSRESFALSSIHSPSVYPQRPLIRHSGATWQSGSDSDLTRIGTESPWINKTSSTGMLYQYDDEVEGEGHTYPSPNLSVEKPSSRDPPSNLQQQRAAHRKKLIISLIVAALLIFLAIAIGIYVALRKSNSASDASNGKAVTSTANGKVAQLWGVGGDKITTEDGSSFIYNNTLGGTWVSIPYNDTARCQDTSPPLNQPWDYSNSRIYGVNLGGWFVLEPFITPYLFEKFNDPNVVNPTVVDEWTLSQALGSELATTMEEHYKTFITEKDFADIASAGLNWVRLPVGWWMIETWSGEPFLEGVAFKYFVKALNWARKYGLRVNLDLHSVPGSQNGYNHSGKLGTINFLIGLMGVANAQRTLNYIRTLTQFVSQPQYTNVVPMFSVLNEALVQKIGATQIRSFYVQVYDMMRSITGFGLGKGPMMVIHDGFTGTGAGHLGWGGFMQGADRIGLDTHPYFSFDKQSNDSMDYNAYKPCTYWAKSFNQTNADFGFNFAGEYSLAINDCGQWLNNIGSGSRFDGTYPNVNTPDLVHFPVVGSCASWNDYTTWSPALKQSLIALADSSQDAMQNSFFWTWRISQSTKSKLIPNPLWSYSLGLQEGWIRRDARASLGGCARAATQQGTTPPLQPWTPPFAENQIGGNGTTSLIDAAQLAPYTVWPPASITALQGGNQMYNQAQNLPLYTATGTIKKLTPEQPSFNLFPAAATATAAGDGWYNKNDQSGWWVGIDGCQYPDPWNAGGLPAPTGPFCQGTNTADAPVITATPAP</sequence>
<evidence type="ECO:0000256" key="1">
    <source>
        <dbReference type="ARBA" id="ARBA00004401"/>
    </source>
</evidence>
<feature type="compositionally biased region" description="Polar residues" evidence="16">
    <location>
        <begin position="20"/>
        <end position="29"/>
    </location>
</feature>
<proteinExistence type="inferred from homology"/>
<evidence type="ECO:0000256" key="10">
    <source>
        <dbReference type="ARBA" id="ARBA00023295"/>
    </source>
</evidence>
<evidence type="ECO:0000256" key="7">
    <source>
        <dbReference type="ARBA" id="ARBA00022989"/>
    </source>
</evidence>
<dbReference type="VEuPathDB" id="FungiDB:MELLADRAFT_116147"/>
<dbReference type="STRING" id="747676.F4RI45"/>
<dbReference type="RefSeq" id="XP_007408787.1">
    <property type="nucleotide sequence ID" value="XM_007408725.1"/>
</dbReference>
<feature type="compositionally biased region" description="Low complexity" evidence="16">
    <location>
        <begin position="55"/>
        <end position="68"/>
    </location>
</feature>
<dbReference type="PANTHER" id="PTHR31297">
    <property type="entry name" value="GLUCAN ENDO-1,6-BETA-GLUCOSIDASE B"/>
    <property type="match status" value="1"/>
</dbReference>
<comment type="subcellular location">
    <subcellularLocation>
        <location evidence="1">Cell membrane</location>
        <topology evidence="1">Single-pass type II membrane protein</topology>
    </subcellularLocation>
</comment>
<evidence type="ECO:0000256" key="8">
    <source>
        <dbReference type="ARBA" id="ARBA00023136"/>
    </source>
</evidence>
<dbReference type="GO" id="GO:0005576">
    <property type="term" value="C:extracellular region"/>
    <property type="evidence" value="ECO:0007669"/>
    <property type="project" value="TreeGrafter"/>
</dbReference>
<feature type="compositionally biased region" description="Polar residues" evidence="16">
    <location>
        <begin position="115"/>
        <end position="126"/>
    </location>
</feature>
<evidence type="ECO:0000256" key="4">
    <source>
        <dbReference type="ARBA" id="ARBA00022692"/>
    </source>
</evidence>
<dbReference type="GO" id="GO:0004338">
    <property type="term" value="F:glucan exo-1,3-beta-glucosidase activity"/>
    <property type="evidence" value="ECO:0007669"/>
    <property type="project" value="UniProtKB-EC"/>
</dbReference>
<dbReference type="InterPro" id="IPR001547">
    <property type="entry name" value="Glyco_hydro_5"/>
</dbReference>
<evidence type="ECO:0000256" key="3">
    <source>
        <dbReference type="ARBA" id="ARBA00022475"/>
    </source>
</evidence>
<dbReference type="GO" id="GO:0071555">
    <property type="term" value="P:cell wall organization"/>
    <property type="evidence" value="ECO:0007669"/>
    <property type="project" value="UniProtKB-KW"/>
</dbReference>
<keyword evidence="5 19" id="KW-0378">Hydrolase</keyword>
<protein>
    <recommendedName>
        <fullName evidence="14">glucan 1,3-beta-glucosidase</fullName>
        <ecNumber evidence="14">3.2.1.58</ecNumber>
    </recommendedName>
    <alternativeName>
        <fullName evidence="15">Exo-1,3-beta-glucanase D</fullName>
    </alternativeName>
</protein>
<name>F4RI45_MELLP</name>
<reference evidence="20" key="1">
    <citation type="journal article" date="2011" name="Proc. Natl. Acad. Sci. U.S.A.">
        <title>Obligate biotrophy features unraveled by the genomic analysis of rust fungi.</title>
        <authorList>
            <person name="Duplessis S."/>
            <person name="Cuomo C.A."/>
            <person name="Lin Y.-C."/>
            <person name="Aerts A."/>
            <person name="Tisserant E."/>
            <person name="Veneault-Fourrey C."/>
            <person name="Joly D.L."/>
            <person name="Hacquard S."/>
            <person name="Amselem J."/>
            <person name="Cantarel B.L."/>
            <person name="Chiu R."/>
            <person name="Coutinho P.M."/>
            <person name="Feau N."/>
            <person name="Field M."/>
            <person name="Frey P."/>
            <person name="Gelhaye E."/>
            <person name="Goldberg J."/>
            <person name="Grabherr M.G."/>
            <person name="Kodira C.D."/>
            <person name="Kohler A."/>
            <person name="Kuees U."/>
            <person name="Lindquist E.A."/>
            <person name="Lucas S.M."/>
            <person name="Mago R."/>
            <person name="Mauceli E."/>
            <person name="Morin E."/>
            <person name="Murat C."/>
            <person name="Pangilinan J.L."/>
            <person name="Park R."/>
            <person name="Pearson M."/>
            <person name="Quesneville H."/>
            <person name="Rouhier N."/>
            <person name="Sakthikumar S."/>
            <person name="Salamov A.A."/>
            <person name="Schmutz J."/>
            <person name="Selles B."/>
            <person name="Shapiro H."/>
            <person name="Tanguay P."/>
            <person name="Tuskan G.A."/>
            <person name="Henrissat B."/>
            <person name="Van de Peer Y."/>
            <person name="Rouze P."/>
            <person name="Ellis J.G."/>
            <person name="Dodds P.N."/>
            <person name="Schein J.E."/>
            <person name="Zhong S."/>
            <person name="Hamelin R.C."/>
            <person name="Grigoriev I.V."/>
            <person name="Szabo L.J."/>
            <person name="Martin F."/>
        </authorList>
    </citation>
    <scope>NUCLEOTIDE SEQUENCE [LARGE SCALE GENOMIC DNA]</scope>
    <source>
        <strain evidence="20">98AG31 / pathotype 3-4-7</strain>
    </source>
</reference>
<keyword evidence="3" id="KW-1003">Cell membrane</keyword>
<evidence type="ECO:0000256" key="17">
    <source>
        <dbReference type="SAM" id="Phobius"/>
    </source>
</evidence>
<dbReference type="FunFam" id="3.20.20.80:FF:000033">
    <property type="entry name" value="Glucan 1,3-beta-glucosidase A"/>
    <property type="match status" value="1"/>
</dbReference>
<keyword evidence="7 17" id="KW-1133">Transmembrane helix</keyword>
<accession>F4RI45</accession>
<gene>
    <name evidence="19" type="ORF">MELLADRAFT_116147</name>
</gene>
<dbReference type="EC" id="3.2.1.58" evidence="14"/>
<evidence type="ECO:0000256" key="11">
    <source>
        <dbReference type="ARBA" id="ARBA00023316"/>
    </source>
</evidence>
<keyword evidence="11" id="KW-0961">Cell wall biogenesis/degradation</keyword>
<evidence type="ECO:0000256" key="12">
    <source>
        <dbReference type="ARBA" id="ARBA00036824"/>
    </source>
</evidence>
<keyword evidence="8 17" id="KW-0472">Membrane</keyword>
<keyword evidence="10" id="KW-0326">Glycosidase</keyword>
<feature type="region of interest" description="Disordered" evidence="16">
    <location>
        <begin position="203"/>
        <end position="231"/>
    </location>
</feature>
<dbReference type="Gene3D" id="3.20.20.80">
    <property type="entry name" value="Glycosidases"/>
    <property type="match status" value="1"/>
</dbReference>
<feature type="region of interest" description="Disordered" evidence="16">
    <location>
        <begin position="164"/>
        <end position="183"/>
    </location>
</feature>
<dbReference type="GO" id="GO:0009986">
    <property type="term" value="C:cell surface"/>
    <property type="evidence" value="ECO:0007669"/>
    <property type="project" value="TreeGrafter"/>
</dbReference>
<dbReference type="Pfam" id="PF00150">
    <property type="entry name" value="Cellulase"/>
    <property type="match status" value="1"/>
</dbReference>
<dbReference type="InterPro" id="IPR017853">
    <property type="entry name" value="GH"/>
</dbReference>
<keyword evidence="6" id="KW-0735">Signal-anchor</keyword>
<evidence type="ECO:0000256" key="9">
    <source>
        <dbReference type="ARBA" id="ARBA00023180"/>
    </source>
</evidence>
<evidence type="ECO:0000256" key="14">
    <source>
        <dbReference type="ARBA" id="ARBA00038929"/>
    </source>
</evidence>
<comment type="function">
    <text evidence="13">Glucosidase involved in the degradation of cellulosic biomass. Active on lichenan.</text>
</comment>
<dbReference type="GeneID" id="18925757"/>
<dbReference type="GO" id="GO:0009251">
    <property type="term" value="P:glucan catabolic process"/>
    <property type="evidence" value="ECO:0007669"/>
    <property type="project" value="TreeGrafter"/>
</dbReference>
<dbReference type="InParanoid" id="F4RI45"/>
<evidence type="ECO:0000256" key="15">
    <source>
        <dbReference type="ARBA" id="ARBA00041260"/>
    </source>
</evidence>
<dbReference type="OrthoDB" id="62120at2759"/>
<dbReference type="EMBL" id="GL883102">
    <property type="protein sequence ID" value="EGG08022.1"/>
    <property type="molecule type" value="Genomic_DNA"/>
</dbReference>
<evidence type="ECO:0000313" key="19">
    <source>
        <dbReference type="EMBL" id="EGG08022.1"/>
    </source>
</evidence>
<evidence type="ECO:0000313" key="20">
    <source>
        <dbReference type="Proteomes" id="UP000001072"/>
    </source>
</evidence>
<feature type="domain" description="Glycoside hydrolase family 5" evidence="18">
    <location>
        <begin position="394"/>
        <end position="565"/>
    </location>
</feature>
<evidence type="ECO:0000256" key="5">
    <source>
        <dbReference type="ARBA" id="ARBA00022801"/>
    </source>
</evidence>
<comment type="catalytic activity">
    <reaction evidence="12">
        <text>Successive hydrolysis of beta-D-glucose units from the non-reducing ends of (1-&gt;3)-beta-D-glucans, releasing alpha-glucose.</text>
        <dbReference type="EC" id="3.2.1.58"/>
    </reaction>
</comment>
<dbReference type="PANTHER" id="PTHR31297:SF34">
    <property type="entry name" value="GLUCAN 1,3-BETA-GLUCOSIDASE 2"/>
    <property type="match status" value="1"/>
</dbReference>
<evidence type="ECO:0000256" key="2">
    <source>
        <dbReference type="ARBA" id="ARBA00005641"/>
    </source>
</evidence>
<dbReference type="AlphaFoldDB" id="F4RI45"/>
<keyword evidence="4 17" id="KW-0812">Transmembrane</keyword>
<evidence type="ECO:0000259" key="18">
    <source>
        <dbReference type="Pfam" id="PF00150"/>
    </source>
</evidence>
<dbReference type="eggNOG" id="ENOG502QRG8">
    <property type="taxonomic scope" value="Eukaryota"/>
</dbReference>
<evidence type="ECO:0000256" key="6">
    <source>
        <dbReference type="ARBA" id="ARBA00022968"/>
    </source>
</evidence>
<keyword evidence="20" id="KW-1185">Reference proteome</keyword>
<feature type="compositionally biased region" description="Polar residues" evidence="16">
    <location>
        <begin position="74"/>
        <end position="105"/>
    </location>
</feature>
<dbReference type="InterPro" id="IPR050386">
    <property type="entry name" value="Glycosyl_hydrolase_5"/>
</dbReference>
<feature type="transmembrane region" description="Helical" evidence="17">
    <location>
        <begin position="239"/>
        <end position="262"/>
    </location>
</feature>
<organism evidence="20">
    <name type="scientific">Melampsora larici-populina (strain 98AG31 / pathotype 3-4-7)</name>
    <name type="common">Poplar leaf rust fungus</name>
    <dbReference type="NCBI Taxonomy" id="747676"/>
    <lineage>
        <taxon>Eukaryota</taxon>
        <taxon>Fungi</taxon>
        <taxon>Dikarya</taxon>
        <taxon>Basidiomycota</taxon>
        <taxon>Pucciniomycotina</taxon>
        <taxon>Pucciniomycetes</taxon>
        <taxon>Pucciniales</taxon>
        <taxon>Melampsoraceae</taxon>
        <taxon>Melampsora</taxon>
    </lineage>
</organism>
<keyword evidence="9" id="KW-0325">Glycoprotein</keyword>
<dbReference type="SUPFAM" id="SSF51445">
    <property type="entry name" value="(Trans)glycosidases"/>
    <property type="match status" value="1"/>
</dbReference>
<dbReference type="KEGG" id="mlr:MELLADRAFT_116147"/>
<comment type="similarity">
    <text evidence="2">Belongs to the glycosyl hydrolase 5 (cellulase A) family.</text>
</comment>
<evidence type="ECO:0000256" key="16">
    <source>
        <dbReference type="SAM" id="MobiDB-lite"/>
    </source>
</evidence>
<dbReference type="GO" id="GO:0005886">
    <property type="term" value="C:plasma membrane"/>
    <property type="evidence" value="ECO:0007669"/>
    <property type="project" value="UniProtKB-SubCell"/>
</dbReference>
<dbReference type="HOGENOM" id="CLU_004624_6_1_1"/>
<feature type="region of interest" description="Disordered" evidence="16">
    <location>
        <begin position="1"/>
        <end position="144"/>
    </location>
</feature>
<dbReference type="Proteomes" id="UP000001072">
    <property type="component" value="Unassembled WGS sequence"/>
</dbReference>
<evidence type="ECO:0000256" key="13">
    <source>
        <dbReference type="ARBA" id="ARBA00037126"/>
    </source>
</evidence>